<keyword evidence="8" id="KW-0862">Zinc</keyword>
<organism evidence="10 11">
    <name type="scientific">Leptospirillum ferrooxidans (strain C2-3)</name>
    <dbReference type="NCBI Taxonomy" id="1162668"/>
    <lineage>
        <taxon>Bacteria</taxon>
        <taxon>Pseudomonadati</taxon>
        <taxon>Nitrospirota</taxon>
        <taxon>Nitrospiria</taxon>
        <taxon>Nitrospirales</taxon>
        <taxon>Nitrospiraceae</taxon>
        <taxon>Leptospirillum</taxon>
    </lineage>
</organism>
<comment type="cofactor">
    <cofactor evidence="8">
        <name>Zn(2+)</name>
        <dbReference type="ChEBI" id="CHEBI:29105"/>
    </cofactor>
    <text evidence="8">Binds 1 zinc ion.</text>
</comment>
<evidence type="ECO:0000313" key="11">
    <source>
        <dbReference type="Proteomes" id="UP000007382"/>
    </source>
</evidence>
<feature type="domain" description="ATP-cone" evidence="9">
    <location>
        <begin position="49"/>
        <end position="139"/>
    </location>
</feature>
<dbReference type="GO" id="GO:0008270">
    <property type="term" value="F:zinc ion binding"/>
    <property type="evidence" value="ECO:0007669"/>
    <property type="project" value="UniProtKB-UniRule"/>
</dbReference>
<comment type="function">
    <text evidence="8">Negatively regulates transcription of bacterial ribonucleotide reductase nrd genes and operons by binding to NrdR-boxes.</text>
</comment>
<accession>I0IRB0</accession>
<dbReference type="GO" id="GO:0005524">
    <property type="term" value="F:ATP binding"/>
    <property type="evidence" value="ECO:0007669"/>
    <property type="project" value="UniProtKB-UniRule"/>
</dbReference>
<dbReference type="Proteomes" id="UP000007382">
    <property type="component" value="Chromosome"/>
</dbReference>
<dbReference type="NCBIfam" id="TIGR00244">
    <property type="entry name" value="transcriptional regulator NrdR"/>
    <property type="match status" value="1"/>
</dbReference>
<protein>
    <recommendedName>
        <fullName evidence="8">Transcriptional repressor NrdR</fullName>
    </recommendedName>
</protein>
<evidence type="ECO:0000256" key="1">
    <source>
        <dbReference type="ARBA" id="ARBA00022491"/>
    </source>
</evidence>
<dbReference type="PROSITE" id="PS51161">
    <property type="entry name" value="ATP_CONE"/>
    <property type="match status" value="1"/>
</dbReference>
<keyword evidence="3 8" id="KW-0863">Zinc-finger</keyword>
<keyword evidence="1 8" id="KW-0678">Repressor</keyword>
<dbReference type="PATRIC" id="fig|1162668.3.peg.2533"/>
<dbReference type="Pfam" id="PF03477">
    <property type="entry name" value="ATP-cone"/>
    <property type="match status" value="1"/>
</dbReference>
<evidence type="ECO:0000256" key="7">
    <source>
        <dbReference type="ARBA" id="ARBA00023163"/>
    </source>
</evidence>
<keyword evidence="6 8" id="KW-0238">DNA-binding</keyword>
<evidence type="ECO:0000259" key="9">
    <source>
        <dbReference type="PROSITE" id="PS51161"/>
    </source>
</evidence>
<dbReference type="AlphaFoldDB" id="I0IRB0"/>
<dbReference type="RefSeq" id="WP_014450292.1">
    <property type="nucleotide sequence ID" value="NC_017094.1"/>
</dbReference>
<dbReference type="InterPro" id="IPR005144">
    <property type="entry name" value="ATP-cone_dom"/>
</dbReference>
<sequence>MKCPFCQTPDSKVTDSRTTGDGFGIRRRRFCSGCQRRFTTYEWVQDSLPLVLKKDGRRETFDRQKILKGLHLACQKRPIPNVSIEEVSNSIERALIERGDPEVDSRIIGELIMEKLEVLDRVAYVRFASVYRNFQDPHQFMEELLRLLGQEPQHPT</sequence>
<dbReference type="eggNOG" id="COG1327">
    <property type="taxonomic scope" value="Bacteria"/>
</dbReference>
<dbReference type="PANTHER" id="PTHR30455">
    <property type="entry name" value="TRANSCRIPTIONAL REPRESSOR NRDR"/>
    <property type="match status" value="1"/>
</dbReference>
<keyword evidence="11" id="KW-1185">Reference proteome</keyword>
<dbReference type="HAMAP" id="MF_00440">
    <property type="entry name" value="NrdR"/>
    <property type="match status" value="1"/>
</dbReference>
<dbReference type="GO" id="GO:0045892">
    <property type="term" value="P:negative regulation of DNA-templated transcription"/>
    <property type="evidence" value="ECO:0007669"/>
    <property type="project" value="UniProtKB-UniRule"/>
</dbReference>
<dbReference type="Pfam" id="PF22811">
    <property type="entry name" value="Zn_ribbon_NrdR"/>
    <property type="match status" value="1"/>
</dbReference>
<evidence type="ECO:0000256" key="4">
    <source>
        <dbReference type="ARBA" id="ARBA00022840"/>
    </source>
</evidence>
<reference evidence="11" key="2">
    <citation type="submission" date="2012-03" db="EMBL/GenBank/DDBJ databases">
        <title>The complete genome sequence of the pioneer microbe on fresh volcanic deposit, Leptospirillum ferrooxidans strain C2-3.</title>
        <authorList>
            <person name="Fujimura R."/>
            <person name="Sato Y."/>
            <person name="Nishizawa T."/>
            <person name="Nanba K."/>
            <person name="Oshima K."/>
            <person name="Hattori M."/>
            <person name="Kamijo T."/>
            <person name="Ohta H."/>
        </authorList>
    </citation>
    <scope>NUCLEOTIDE SEQUENCE [LARGE SCALE GENOMIC DNA]</scope>
    <source>
        <strain evidence="11">C2-3</strain>
    </source>
</reference>
<reference evidence="10 11" key="1">
    <citation type="journal article" date="2012" name="J. Bacteriol.">
        <title>Complete Genome Sequence of Leptospirillum ferrooxidans Strain C2-3, Isolated from a Fresh Volcanic Ash Deposit on the Island of Miyake, Japan.</title>
        <authorList>
            <person name="Fujimura R."/>
            <person name="Sato Y."/>
            <person name="Nishizawa T."/>
            <person name="Oshima K."/>
            <person name="Kim S.-W."/>
            <person name="Hattori M."/>
            <person name="Kamijo T."/>
            <person name="Ohta H."/>
        </authorList>
    </citation>
    <scope>NUCLEOTIDE SEQUENCE [LARGE SCALE GENOMIC DNA]</scope>
    <source>
        <strain evidence="10 11">C2-3</strain>
    </source>
</reference>
<dbReference type="GO" id="GO:0003677">
    <property type="term" value="F:DNA binding"/>
    <property type="evidence" value="ECO:0007669"/>
    <property type="project" value="UniProtKB-KW"/>
</dbReference>
<name>I0IRB0_LEPFC</name>
<keyword evidence="7 8" id="KW-0804">Transcription</keyword>
<dbReference type="InterPro" id="IPR055173">
    <property type="entry name" value="NrdR-like_N"/>
</dbReference>
<keyword evidence="5 8" id="KW-0805">Transcription regulation</keyword>
<keyword evidence="2 8" id="KW-0547">Nucleotide-binding</keyword>
<evidence type="ECO:0000313" key="10">
    <source>
        <dbReference type="EMBL" id="BAM07809.1"/>
    </source>
</evidence>
<feature type="zinc finger region" evidence="8">
    <location>
        <begin position="3"/>
        <end position="34"/>
    </location>
</feature>
<keyword evidence="4 8" id="KW-0067">ATP-binding</keyword>
<gene>
    <name evidence="8 10" type="primary">nrdR</name>
    <name evidence="10" type="ordered locus">LFE_2136</name>
</gene>
<evidence type="ECO:0000256" key="2">
    <source>
        <dbReference type="ARBA" id="ARBA00022741"/>
    </source>
</evidence>
<dbReference type="STRING" id="1162668.LFE_2136"/>
<evidence type="ECO:0000256" key="3">
    <source>
        <dbReference type="ARBA" id="ARBA00022771"/>
    </source>
</evidence>
<evidence type="ECO:0000256" key="6">
    <source>
        <dbReference type="ARBA" id="ARBA00023125"/>
    </source>
</evidence>
<dbReference type="OrthoDB" id="9807461at2"/>
<evidence type="ECO:0000256" key="5">
    <source>
        <dbReference type="ARBA" id="ARBA00023015"/>
    </source>
</evidence>
<dbReference type="KEGG" id="lfc:LFE_2136"/>
<keyword evidence="8" id="KW-0479">Metal-binding</keyword>
<proteinExistence type="inferred from homology"/>
<dbReference type="PANTHER" id="PTHR30455:SF2">
    <property type="entry name" value="TRANSCRIPTIONAL REPRESSOR NRDR"/>
    <property type="match status" value="1"/>
</dbReference>
<dbReference type="HOGENOM" id="CLU_108412_0_0_0"/>
<dbReference type="EMBL" id="AP012342">
    <property type="protein sequence ID" value="BAM07809.1"/>
    <property type="molecule type" value="Genomic_DNA"/>
</dbReference>
<comment type="similarity">
    <text evidence="8">Belongs to the NrdR family.</text>
</comment>
<evidence type="ECO:0000256" key="8">
    <source>
        <dbReference type="HAMAP-Rule" id="MF_00440"/>
    </source>
</evidence>
<dbReference type="InterPro" id="IPR003796">
    <property type="entry name" value="RNR_NrdR-like"/>
</dbReference>